<sequence>MTSELPQELQVQAPSNHAHTGRKWEQELEDAAWQEFGESIYQVEPNWAKQLYHNLATDDQIYEYLHKSTSGYDMEKGRWTYLSTKLVHGAKLRASLVCIISGILDHFHRQSHNLLLLHENGKHASSPCISIKAQGPSFEVPRDAAKFDGLGYTNVVGVVVARMDENMGDGVGQATQLSVYCRQIFFQQPNRHFARSLAISKNGIQLAHYDRSGAYVTPLYNIHKEKELFVRLILGLVSPNEEVLGLDTSVQWVIDETTGRKVSGTIEVDEWEDERKTSTKVTYNLDMKERPPVRPTIRGRGTVGWHATHPTTNEALLIKDAWRAEERASEVEHLRTALGIPGVVEMLAYQDCCAETRNYRPPSFKWEDFHNRTKMRVVLKKYGSSIWHFETRLGLLRALRDAIVGHRELYGKGILHRDISMHNILFGPPDAPQGRQGCLIDLDVAVHTENGVSPIPMTQGVGTRLYQSILVLRSDTLSFPVPQDYMDDLEGFYYVLCHLVFLFSKPGVTLAEPPKILADWTKQDNFLASTLKGSVLGVYFPMEEIPEFWGEAVRTLMDEFRGVIFAIHNCKFRMIKDSWVAQDEKLKTLAAFSQDVDVHFEKVKATFDKAIAQLEEEGLCPEELPRSRESPVTPASRTSIAPVPPKPAVKETMARGQRRPILESGEDESQSSNTSRRGPIVAVIAFLALCFVLNSALISTPSSSSIHGSSPIIDCIRAITSALYSGITPLEPFRGTSETSSQDSGPWRQNLAPCSFPLPNLLTHNPIDPGHVDRPIQDALASLHRYLQLRTSLPDIDSLSIAVVTPSGPVFEQGYGILRANDTAGKQYPVNKDSIYRIASVSKMFAVFEALLLRERGVLELDDPVEKYIPEFNPPKKEWPERRDASSSARHSRITLRQLATHTAGLGRDYPVMALEKWPITKLDPPVSDERNSTLKNVLGGINEYPLVHLPYSYPIYSNVGFDMLGLAVVAANLKAKGHLANREPKTYKELVKRDIFEPFGLNSSFFRVPSDDRLKDHIAVSSKHPQWANVILGDVDDSAGGQYSSLGDLAKVAQVFLSATPPSEDYDFLPDVVREWLRPMHVWANGGEACRGALGDILPPSRCTREKPEQAGNMPGYHSIFSLNPEYGYAVIVLVTGTYSKTETFALEALRRLQPAFGDVLDATRLGVGERGAGGVKDIADVRLISGQLFLTALVVDGVDVISTLLEILPTNYTTKTPVAQRAVLQPRPMALWSTGRLNEFRMAMGRGPTGPMDMYACSSYWATIDFGAFSRGASVDLVYWENGELAYPSAGARFKRKGRATSAFEKQN</sequence>
<feature type="domain" description="Fungal-type protein kinase" evidence="4">
    <location>
        <begin position="160"/>
        <end position="354"/>
    </location>
</feature>
<dbReference type="EMBL" id="QPFP01000097">
    <property type="protein sequence ID" value="TEB22110.1"/>
    <property type="molecule type" value="Genomic_DNA"/>
</dbReference>
<dbReference type="PANTHER" id="PTHR22935:SF95">
    <property type="entry name" value="BETA-LACTAMASE-LIKE 1-RELATED"/>
    <property type="match status" value="1"/>
</dbReference>
<organism evidence="5 6">
    <name type="scientific">Coprinellus micaceus</name>
    <name type="common">Glistening ink-cap mushroom</name>
    <name type="synonym">Coprinus micaceus</name>
    <dbReference type="NCBI Taxonomy" id="71717"/>
    <lineage>
        <taxon>Eukaryota</taxon>
        <taxon>Fungi</taxon>
        <taxon>Dikarya</taxon>
        <taxon>Basidiomycota</taxon>
        <taxon>Agaricomycotina</taxon>
        <taxon>Agaricomycetes</taxon>
        <taxon>Agaricomycetidae</taxon>
        <taxon>Agaricales</taxon>
        <taxon>Agaricineae</taxon>
        <taxon>Psathyrellaceae</taxon>
        <taxon>Coprinellus</taxon>
    </lineage>
</organism>
<dbReference type="InterPro" id="IPR051478">
    <property type="entry name" value="Beta-lactamase-like_AB/R"/>
</dbReference>
<dbReference type="STRING" id="71717.A0A4Y7SJP1"/>
<reference evidence="5 6" key="1">
    <citation type="journal article" date="2019" name="Nat. Ecol. Evol.">
        <title>Megaphylogeny resolves global patterns of mushroom evolution.</title>
        <authorList>
            <person name="Varga T."/>
            <person name="Krizsan K."/>
            <person name="Foldi C."/>
            <person name="Dima B."/>
            <person name="Sanchez-Garcia M."/>
            <person name="Sanchez-Ramirez S."/>
            <person name="Szollosi G.J."/>
            <person name="Szarkandi J.G."/>
            <person name="Papp V."/>
            <person name="Albert L."/>
            <person name="Andreopoulos W."/>
            <person name="Angelini C."/>
            <person name="Antonin V."/>
            <person name="Barry K.W."/>
            <person name="Bougher N.L."/>
            <person name="Buchanan P."/>
            <person name="Buyck B."/>
            <person name="Bense V."/>
            <person name="Catcheside P."/>
            <person name="Chovatia M."/>
            <person name="Cooper J."/>
            <person name="Damon W."/>
            <person name="Desjardin D."/>
            <person name="Finy P."/>
            <person name="Geml J."/>
            <person name="Haridas S."/>
            <person name="Hughes K."/>
            <person name="Justo A."/>
            <person name="Karasinski D."/>
            <person name="Kautmanova I."/>
            <person name="Kiss B."/>
            <person name="Kocsube S."/>
            <person name="Kotiranta H."/>
            <person name="LaButti K.M."/>
            <person name="Lechner B.E."/>
            <person name="Liimatainen K."/>
            <person name="Lipzen A."/>
            <person name="Lukacs Z."/>
            <person name="Mihaltcheva S."/>
            <person name="Morgado L.N."/>
            <person name="Niskanen T."/>
            <person name="Noordeloos M.E."/>
            <person name="Ohm R.A."/>
            <person name="Ortiz-Santana B."/>
            <person name="Ovrebo C."/>
            <person name="Racz N."/>
            <person name="Riley R."/>
            <person name="Savchenko A."/>
            <person name="Shiryaev A."/>
            <person name="Soop K."/>
            <person name="Spirin V."/>
            <person name="Szebenyi C."/>
            <person name="Tomsovsky M."/>
            <person name="Tulloss R.E."/>
            <person name="Uehling J."/>
            <person name="Grigoriev I.V."/>
            <person name="Vagvolgyi C."/>
            <person name="Papp T."/>
            <person name="Martin F.M."/>
            <person name="Miettinen O."/>
            <person name="Hibbett D.S."/>
            <person name="Nagy L.G."/>
        </authorList>
    </citation>
    <scope>NUCLEOTIDE SEQUENCE [LARGE SCALE GENOMIC DNA]</scope>
    <source>
        <strain evidence="5 6">FP101781</strain>
    </source>
</reference>
<dbReference type="OrthoDB" id="428260at2759"/>
<dbReference type="Pfam" id="PF17667">
    <property type="entry name" value="Pkinase_fungal"/>
    <property type="match status" value="2"/>
</dbReference>
<dbReference type="PROSITE" id="PS00109">
    <property type="entry name" value="PROTEIN_KINASE_TYR"/>
    <property type="match status" value="1"/>
</dbReference>
<evidence type="ECO:0000313" key="6">
    <source>
        <dbReference type="Proteomes" id="UP000298030"/>
    </source>
</evidence>
<comment type="caution">
    <text evidence="5">The sequence shown here is derived from an EMBL/GenBank/DDBJ whole genome shotgun (WGS) entry which is preliminary data.</text>
</comment>
<dbReference type="SUPFAM" id="SSF56601">
    <property type="entry name" value="beta-lactamase/transpeptidase-like"/>
    <property type="match status" value="1"/>
</dbReference>
<dbReference type="InterPro" id="IPR011009">
    <property type="entry name" value="Kinase-like_dom_sf"/>
</dbReference>
<dbReference type="GO" id="GO:0004672">
    <property type="term" value="F:protein kinase activity"/>
    <property type="evidence" value="ECO:0007669"/>
    <property type="project" value="InterPro"/>
</dbReference>
<protein>
    <submittedName>
        <fullName evidence="5">Uncharacterized protein</fullName>
    </submittedName>
</protein>
<dbReference type="InterPro" id="IPR008266">
    <property type="entry name" value="Tyr_kinase_AS"/>
</dbReference>
<name>A0A4Y7SJP1_COPMI</name>
<accession>A0A4Y7SJP1</accession>
<dbReference type="SUPFAM" id="SSF56112">
    <property type="entry name" value="Protein kinase-like (PK-like)"/>
    <property type="match status" value="1"/>
</dbReference>
<dbReference type="Gene3D" id="1.10.510.10">
    <property type="entry name" value="Transferase(Phosphotransferase) domain 1"/>
    <property type="match status" value="1"/>
</dbReference>
<dbReference type="Proteomes" id="UP000298030">
    <property type="component" value="Unassembled WGS sequence"/>
</dbReference>
<feature type="region of interest" description="Disordered" evidence="2">
    <location>
        <begin position="1"/>
        <end position="21"/>
    </location>
</feature>
<keyword evidence="6" id="KW-1185">Reference proteome</keyword>
<dbReference type="InterPro" id="IPR001466">
    <property type="entry name" value="Beta-lactam-related"/>
</dbReference>
<evidence type="ECO:0000256" key="2">
    <source>
        <dbReference type="SAM" id="MobiDB-lite"/>
    </source>
</evidence>
<dbReference type="Pfam" id="PF00144">
    <property type="entry name" value="Beta-lactamase"/>
    <property type="match status" value="1"/>
</dbReference>
<evidence type="ECO:0000259" key="4">
    <source>
        <dbReference type="Pfam" id="PF17667"/>
    </source>
</evidence>
<feature type="domain" description="Beta-lactamase-related" evidence="3">
    <location>
        <begin position="795"/>
        <end position="1149"/>
    </location>
</feature>
<evidence type="ECO:0000256" key="1">
    <source>
        <dbReference type="ARBA" id="ARBA00038473"/>
    </source>
</evidence>
<dbReference type="InterPro" id="IPR012338">
    <property type="entry name" value="Beta-lactam/transpept-like"/>
</dbReference>
<dbReference type="Gene3D" id="3.40.710.10">
    <property type="entry name" value="DD-peptidase/beta-lactamase superfamily"/>
    <property type="match status" value="1"/>
</dbReference>
<feature type="compositionally biased region" description="Polar residues" evidence="2">
    <location>
        <begin position="1"/>
        <end position="18"/>
    </location>
</feature>
<comment type="similarity">
    <text evidence="1">Belongs to the beta-lactamase family.</text>
</comment>
<feature type="region of interest" description="Disordered" evidence="2">
    <location>
        <begin position="620"/>
        <end position="674"/>
    </location>
</feature>
<proteinExistence type="inferred from homology"/>
<gene>
    <name evidence="5" type="ORF">FA13DRAFT_1716353</name>
</gene>
<dbReference type="PANTHER" id="PTHR22935">
    <property type="entry name" value="PENICILLIN-BINDING PROTEIN"/>
    <property type="match status" value="1"/>
</dbReference>
<evidence type="ECO:0000259" key="3">
    <source>
        <dbReference type="Pfam" id="PF00144"/>
    </source>
</evidence>
<dbReference type="InterPro" id="IPR040976">
    <property type="entry name" value="Pkinase_fungal"/>
</dbReference>
<feature type="domain" description="Fungal-type protein kinase" evidence="4">
    <location>
        <begin position="367"/>
        <end position="499"/>
    </location>
</feature>
<evidence type="ECO:0000313" key="5">
    <source>
        <dbReference type="EMBL" id="TEB22110.1"/>
    </source>
</evidence>